<accession>A0AAE0M831</accession>
<evidence type="ECO:0000256" key="2">
    <source>
        <dbReference type="ARBA" id="ARBA00009877"/>
    </source>
</evidence>
<comment type="similarity">
    <text evidence="2">Belongs to the OXA1/ALB3/YidC family.</text>
</comment>
<evidence type="ECO:0000256" key="5">
    <source>
        <dbReference type="ARBA" id="ARBA00023136"/>
    </source>
</evidence>
<organism evidence="8 9">
    <name type="scientific">Cercophora scortea</name>
    <dbReference type="NCBI Taxonomy" id="314031"/>
    <lineage>
        <taxon>Eukaryota</taxon>
        <taxon>Fungi</taxon>
        <taxon>Dikarya</taxon>
        <taxon>Ascomycota</taxon>
        <taxon>Pezizomycotina</taxon>
        <taxon>Sordariomycetes</taxon>
        <taxon>Sordariomycetidae</taxon>
        <taxon>Sordariales</taxon>
        <taxon>Lasiosphaeriaceae</taxon>
        <taxon>Cercophora</taxon>
    </lineage>
</organism>
<dbReference type="Proteomes" id="UP001286456">
    <property type="component" value="Unassembled WGS sequence"/>
</dbReference>
<keyword evidence="3 7" id="KW-0812">Transmembrane</keyword>
<evidence type="ECO:0000313" key="8">
    <source>
        <dbReference type="EMBL" id="KAK3321409.1"/>
    </source>
</evidence>
<feature type="region of interest" description="Disordered" evidence="6">
    <location>
        <begin position="26"/>
        <end position="56"/>
    </location>
</feature>
<protein>
    <submittedName>
        <fullName evidence="8">Uncharacterized protein</fullName>
    </submittedName>
</protein>
<keyword evidence="9" id="KW-1185">Reference proteome</keyword>
<keyword evidence="5 7" id="KW-0472">Membrane</keyword>
<reference evidence="8" key="1">
    <citation type="journal article" date="2023" name="Mol. Phylogenet. Evol.">
        <title>Genome-scale phylogeny and comparative genomics of the fungal order Sordariales.</title>
        <authorList>
            <person name="Hensen N."/>
            <person name="Bonometti L."/>
            <person name="Westerberg I."/>
            <person name="Brannstrom I.O."/>
            <person name="Guillou S."/>
            <person name="Cros-Aarteil S."/>
            <person name="Calhoun S."/>
            <person name="Haridas S."/>
            <person name="Kuo A."/>
            <person name="Mondo S."/>
            <person name="Pangilinan J."/>
            <person name="Riley R."/>
            <person name="LaButti K."/>
            <person name="Andreopoulos B."/>
            <person name="Lipzen A."/>
            <person name="Chen C."/>
            <person name="Yan M."/>
            <person name="Daum C."/>
            <person name="Ng V."/>
            <person name="Clum A."/>
            <person name="Steindorff A."/>
            <person name="Ohm R.A."/>
            <person name="Martin F."/>
            <person name="Silar P."/>
            <person name="Natvig D.O."/>
            <person name="Lalanne C."/>
            <person name="Gautier V."/>
            <person name="Ament-Velasquez S.L."/>
            <person name="Kruys A."/>
            <person name="Hutchinson M.I."/>
            <person name="Powell A.J."/>
            <person name="Barry K."/>
            <person name="Miller A.N."/>
            <person name="Grigoriev I.V."/>
            <person name="Debuchy R."/>
            <person name="Gladieux P."/>
            <person name="Hiltunen Thoren M."/>
            <person name="Johannesson H."/>
        </authorList>
    </citation>
    <scope>NUCLEOTIDE SEQUENCE</scope>
    <source>
        <strain evidence="8">SMH4131-1</strain>
    </source>
</reference>
<dbReference type="AlphaFoldDB" id="A0AAE0M831"/>
<dbReference type="EMBL" id="JAUEPO010000005">
    <property type="protein sequence ID" value="KAK3321409.1"/>
    <property type="molecule type" value="Genomic_DNA"/>
</dbReference>
<dbReference type="PANTHER" id="PTHR12428">
    <property type="entry name" value="OXA1"/>
    <property type="match status" value="1"/>
</dbReference>
<dbReference type="GO" id="GO:0032977">
    <property type="term" value="F:membrane insertase activity"/>
    <property type="evidence" value="ECO:0007669"/>
    <property type="project" value="InterPro"/>
</dbReference>
<evidence type="ECO:0000256" key="1">
    <source>
        <dbReference type="ARBA" id="ARBA00004141"/>
    </source>
</evidence>
<evidence type="ECO:0000256" key="3">
    <source>
        <dbReference type="ARBA" id="ARBA00022692"/>
    </source>
</evidence>
<evidence type="ECO:0000256" key="6">
    <source>
        <dbReference type="SAM" id="MobiDB-lite"/>
    </source>
</evidence>
<dbReference type="GO" id="GO:0033617">
    <property type="term" value="P:mitochondrial respiratory chain complex IV assembly"/>
    <property type="evidence" value="ECO:0007669"/>
    <property type="project" value="TreeGrafter"/>
</dbReference>
<name>A0AAE0M831_9PEZI</name>
<comment type="subcellular location">
    <subcellularLocation>
        <location evidence="1">Membrane</location>
        <topology evidence="1">Multi-pass membrane protein</topology>
    </subcellularLocation>
</comment>
<feature type="compositionally biased region" description="Low complexity" evidence="6">
    <location>
        <begin position="26"/>
        <end position="35"/>
    </location>
</feature>
<feature type="transmembrane region" description="Helical" evidence="7">
    <location>
        <begin position="338"/>
        <end position="360"/>
    </location>
</feature>
<dbReference type="GO" id="GO:0032979">
    <property type="term" value="P:protein insertion into mitochondrial inner membrane from matrix"/>
    <property type="evidence" value="ECO:0007669"/>
    <property type="project" value="TreeGrafter"/>
</dbReference>
<keyword evidence="4 7" id="KW-1133">Transmembrane helix</keyword>
<gene>
    <name evidence="8" type="ORF">B0T19DRAFT_403951</name>
</gene>
<evidence type="ECO:0000256" key="7">
    <source>
        <dbReference type="SAM" id="Phobius"/>
    </source>
</evidence>
<dbReference type="PANTHER" id="PTHR12428:SF65">
    <property type="entry name" value="CYTOCHROME C OXIDASE ASSEMBLY PROTEIN COX18, MITOCHONDRIAL"/>
    <property type="match status" value="1"/>
</dbReference>
<comment type="caution">
    <text evidence="8">The sequence shown here is derived from an EMBL/GenBank/DDBJ whole genome shotgun (WGS) entry which is preliminary data.</text>
</comment>
<dbReference type="GO" id="GO:0005743">
    <property type="term" value="C:mitochondrial inner membrane"/>
    <property type="evidence" value="ECO:0007669"/>
    <property type="project" value="TreeGrafter"/>
</dbReference>
<dbReference type="InterPro" id="IPR001708">
    <property type="entry name" value="YidC/ALB3/OXA1/COX18"/>
</dbReference>
<evidence type="ECO:0000313" key="9">
    <source>
        <dbReference type="Proteomes" id="UP001286456"/>
    </source>
</evidence>
<sequence>MAPSTKMSTRFAQPILKAAGRSYSTSSSISSITSSHLTRRRPQPHPHNHHKHQSHRPFSAIAALETTLATTQHLFTELHHITHTPWYLTIPLIALSINLVARLPLTIYSRRVAQRRAELTPLLQAWNTRHQKDVSKLPPHLAPSTPEARTKEVVARFNKTSRRLFRAWGVPRWKDYASFAVFPVWLVGIESIRRLSGGPRGLLGHVLFGAAAGAKAKEDGSQVPLLLEGEGGGAADGLVEAAPAAGGLDALPTASTTLSLGGDPSLATGGCLWFPDLTVPDPVHALPFILSAMLVVNLLPRTGAGLRAFFGVEPRAGAAAPKTTVAQGKGVLRLRRSLFVVALMVGPATMGLPAALHLYWISSSAITFMMTEAVARFMPLPKSTIRPCKGSESFVIRPTR</sequence>
<proteinExistence type="inferred from homology"/>
<feature type="compositionally biased region" description="Basic residues" evidence="6">
    <location>
        <begin position="37"/>
        <end position="55"/>
    </location>
</feature>
<evidence type="ECO:0000256" key="4">
    <source>
        <dbReference type="ARBA" id="ARBA00022989"/>
    </source>
</evidence>
<reference evidence="8" key="2">
    <citation type="submission" date="2023-06" db="EMBL/GenBank/DDBJ databases">
        <authorList>
            <consortium name="Lawrence Berkeley National Laboratory"/>
            <person name="Haridas S."/>
            <person name="Hensen N."/>
            <person name="Bonometti L."/>
            <person name="Westerberg I."/>
            <person name="Brannstrom I.O."/>
            <person name="Guillou S."/>
            <person name="Cros-Aarteil S."/>
            <person name="Calhoun S."/>
            <person name="Kuo A."/>
            <person name="Mondo S."/>
            <person name="Pangilinan J."/>
            <person name="Riley R."/>
            <person name="Labutti K."/>
            <person name="Andreopoulos B."/>
            <person name="Lipzen A."/>
            <person name="Chen C."/>
            <person name="Yanf M."/>
            <person name="Daum C."/>
            <person name="Ng V."/>
            <person name="Clum A."/>
            <person name="Steindorff A."/>
            <person name="Ohm R."/>
            <person name="Martin F."/>
            <person name="Silar P."/>
            <person name="Natvig D."/>
            <person name="Lalanne C."/>
            <person name="Gautier V."/>
            <person name="Ament-Velasquez S.L."/>
            <person name="Kruys A."/>
            <person name="Hutchinson M.I."/>
            <person name="Powell A.J."/>
            <person name="Barry K."/>
            <person name="Miller A.N."/>
            <person name="Grigoriev I.V."/>
            <person name="Debuchy R."/>
            <person name="Gladieux P."/>
            <person name="Thoren M.H."/>
            <person name="Johannesson H."/>
        </authorList>
    </citation>
    <scope>NUCLEOTIDE SEQUENCE</scope>
    <source>
        <strain evidence="8">SMH4131-1</strain>
    </source>
</reference>